<accession>A0A2J6WGA9</accession>
<dbReference type="Gene3D" id="3.30.450.20">
    <property type="entry name" value="PAS domain"/>
    <property type="match status" value="1"/>
</dbReference>
<dbReference type="PROSITE" id="PS50113">
    <property type="entry name" value="PAC"/>
    <property type="match status" value="1"/>
</dbReference>
<comment type="caution">
    <text evidence="3">The sequence shown here is derived from an EMBL/GenBank/DDBJ whole genome shotgun (WGS) entry which is preliminary data.</text>
</comment>
<evidence type="ECO:0000259" key="2">
    <source>
        <dbReference type="PROSITE" id="PS50113"/>
    </source>
</evidence>
<feature type="coiled-coil region" evidence="1">
    <location>
        <begin position="311"/>
        <end position="392"/>
    </location>
</feature>
<organism evidence="3 4">
    <name type="scientific">Calditerrivibrio nitroreducens</name>
    <dbReference type="NCBI Taxonomy" id="477976"/>
    <lineage>
        <taxon>Bacteria</taxon>
        <taxon>Pseudomonadati</taxon>
        <taxon>Deferribacterota</taxon>
        <taxon>Deferribacteres</taxon>
        <taxon>Deferribacterales</taxon>
        <taxon>Calditerrivibrionaceae</taxon>
    </lineage>
</organism>
<dbReference type="InterPro" id="IPR000014">
    <property type="entry name" value="PAS"/>
</dbReference>
<keyword evidence="1" id="KW-0175">Coiled coil</keyword>
<evidence type="ECO:0000256" key="1">
    <source>
        <dbReference type="SAM" id="Coils"/>
    </source>
</evidence>
<sequence>MIDIEQLLAYLNLEEFTNIFVYYQDEAIFRYYSNGRFVNTEIPDFLKRHLLNDSISLYLFRKNNNILTFYFFRLNIQNKQVVVIIQDSKDGKYLNKFISSLFENLWELKVGAVQLNKEIDFLRDELNVCEKELNEKEQEVNRLNELLTAKETLLESLEESVSILKRSRQKMLKLIDGFNMPFFSMDTIYDLNNVNLAAGKFAGETNLPRLVGGKCFKMIYNFPEPCKWCKYEEIKQTKNCVKQHIHYEKDGVKFVFEQSMFPIFDQEGNLIEVGEYINDITHQYEILESLRKSEQELVHISRKNIESIDEIGALKKAYEDLSNEYENAKAKIAKLTSVLNTLVQQDTVNELLKLRGEKKELEIKLVKALTTIKNFTREHEENESKIESMAKKSLYSMERLLNIINNKKKIDDEELKKVFDFLSGQILYIKQIIEKQEEKDESKSSN</sequence>
<dbReference type="AlphaFoldDB" id="A0A2J6WGA9"/>
<reference evidence="3 4" key="1">
    <citation type="submission" date="2018-01" db="EMBL/GenBank/DDBJ databases">
        <title>Metagenomic assembled genomes from two thermal pools in the Uzon Caldera, Kamchatka, Russia.</title>
        <authorList>
            <person name="Wilkins L."/>
            <person name="Ettinger C."/>
        </authorList>
    </citation>
    <scope>NUCLEOTIDE SEQUENCE [LARGE SCALE GENOMIC DNA]</scope>
    <source>
        <strain evidence="3">ZAV-05</strain>
    </source>
</reference>
<evidence type="ECO:0000313" key="4">
    <source>
        <dbReference type="Proteomes" id="UP000242881"/>
    </source>
</evidence>
<feature type="coiled-coil region" evidence="1">
    <location>
        <begin position="112"/>
        <end position="160"/>
    </location>
</feature>
<dbReference type="Proteomes" id="UP000242881">
    <property type="component" value="Unassembled WGS sequence"/>
</dbReference>
<proteinExistence type="predicted"/>
<protein>
    <recommendedName>
        <fullName evidence="2">PAC domain-containing protein</fullName>
    </recommendedName>
</protein>
<evidence type="ECO:0000313" key="3">
    <source>
        <dbReference type="EMBL" id="PMP69376.1"/>
    </source>
</evidence>
<dbReference type="Pfam" id="PF13426">
    <property type="entry name" value="PAS_9"/>
    <property type="match status" value="1"/>
</dbReference>
<dbReference type="EMBL" id="PNIN01000074">
    <property type="protein sequence ID" value="PMP69376.1"/>
    <property type="molecule type" value="Genomic_DNA"/>
</dbReference>
<name>A0A2J6WGA9_9BACT</name>
<feature type="domain" description="PAC" evidence="2">
    <location>
        <begin position="239"/>
        <end position="292"/>
    </location>
</feature>
<gene>
    <name evidence="3" type="ORF">C0187_07175</name>
</gene>
<dbReference type="InterPro" id="IPR000700">
    <property type="entry name" value="PAS-assoc_C"/>
</dbReference>